<reference evidence="1 2" key="1">
    <citation type="journal article" date="2013" name="Proc. Natl. Acad. Sci. U.S.A.">
        <title>Fine-scale variation in meiotic recombination in Mimulus inferred from population shotgun sequencing.</title>
        <authorList>
            <person name="Hellsten U."/>
            <person name="Wright K.M."/>
            <person name="Jenkins J."/>
            <person name="Shu S."/>
            <person name="Yuan Y."/>
            <person name="Wessler S.R."/>
            <person name="Schmutz J."/>
            <person name="Willis J.H."/>
            <person name="Rokhsar D.S."/>
        </authorList>
    </citation>
    <scope>NUCLEOTIDE SEQUENCE [LARGE SCALE GENOMIC DNA]</scope>
    <source>
        <strain evidence="2">cv. DUN x IM62</strain>
    </source>
</reference>
<dbReference type="Proteomes" id="UP000030748">
    <property type="component" value="Unassembled WGS sequence"/>
</dbReference>
<organism evidence="1 2">
    <name type="scientific">Erythranthe guttata</name>
    <name type="common">Yellow monkey flower</name>
    <name type="synonym">Mimulus guttatus</name>
    <dbReference type="NCBI Taxonomy" id="4155"/>
    <lineage>
        <taxon>Eukaryota</taxon>
        <taxon>Viridiplantae</taxon>
        <taxon>Streptophyta</taxon>
        <taxon>Embryophyta</taxon>
        <taxon>Tracheophyta</taxon>
        <taxon>Spermatophyta</taxon>
        <taxon>Magnoliopsida</taxon>
        <taxon>eudicotyledons</taxon>
        <taxon>Gunneridae</taxon>
        <taxon>Pentapetalae</taxon>
        <taxon>asterids</taxon>
        <taxon>lamiids</taxon>
        <taxon>Lamiales</taxon>
        <taxon>Phrymaceae</taxon>
        <taxon>Erythranthe</taxon>
    </lineage>
</organism>
<proteinExistence type="predicted"/>
<evidence type="ECO:0000313" key="2">
    <source>
        <dbReference type="Proteomes" id="UP000030748"/>
    </source>
</evidence>
<gene>
    <name evidence="1" type="ORF">MIMGU_mgv1a0166802mg</name>
</gene>
<sequence length="14" mass="1743">PMDQDHSKYFIYQA</sequence>
<accession>A0A022QTR5</accession>
<protein>
    <submittedName>
        <fullName evidence="1">Uncharacterized protein</fullName>
    </submittedName>
</protein>
<name>A0A022QTR5_ERYGU</name>
<evidence type="ECO:0000313" key="1">
    <source>
        <dbReference type="EMBL" id="EYU30959.1"/>
    </source>
</evidence>
<feature type="non-terminal residue" evidence="1">
    <location>
        <position position="1"/>
    </location>
</feature>
<keyword evidence="2" id="KW-1185">Reference proteome</keyword>
<dbReference type="EMBL" id="KI631018">
    <property type="protein sequence ID" value="EYU30959.1"/>
    <property type="molecule type" value="Genomic_DNA"/>
</dbReference>